<keyword evidence="7" id="KW-1185">Reference proteome</keyword>
<evidence type="ECO:0000313" key="6">
    <source>
        <dbReference type="EMBL" id="OGE57291.1"/>
    </source>
</evidence>
<proteinExistence type="predicted"/>
<organism evidence="6 7">
    <name type="scientific">Penicillium arizonense</name>
    <dbReference type="NCBI Taxonomy" id="1835702"/>
    <lineage>
        <taxon>Eukaryota</taxon>
        <taxon>Fungi</taxon>
        <taxon>Dikarya</taxon>
        <taxon>Ascomycota</taxon>
        <taxon>Pezizomycotina</taxon>
        <taxon>Eurotiomycetes</taxon>
        <taxon>Eurotiomycetidae</taxon>
        <taxon>Eurotiales</taxon>
        <taxon>Aspergillaceae</taxon>
        <taxon>Penicillium</taxon>
    </lineage>
</organism>
<dbReference type="GO" id="GO:0016020">
    <property type="term" value="C:membrane"/>
    <property type="evidence" value="ECO:0007669"/>
    <property type="project" value="UniProtKB-SubCell"/>
</dbReference>
<dbReference type="Proteomes" id="UP000177622">
    <property type="component" value="Unassembled WGS sequence"/>
</dbReference>
<evidence type="ECO:0008006" key="8">
    <source>
        <dbReference type="Google" id="ProtNLM"/>
    </source>
</evidence>
<keyword evidence="4 5" id="KW-0472">Membrane</keyword>
<dbReference type="SUPFAM" id="SSF103473">
    <property type="entry name" value="MFS general substrate transporter"/>
    <property type="match status" value="1"/>
</dbReference>
<dbReference type="InterPro" id="IPR036259">
    <property type="entry name" value="MFS_trans_sf"/>
</dbReference>
<evidence type="ECO:0000256" key="4">
    <source>
        <dbReference type="ARBA" id="ARBA00023136"/>
    </source>
</evidence>
<comment type="subcellular location">
    <subcellularLocation>
        <location evidence="1">Membrane</location>
    </subcellularLocation>
</comment>
<dbReference type="Gene3D" id="1.20.1250.20">
    <property type="entry name" value="MFS general substrate transporter like domains"/>
    <property type="match status" value="1"/>
</dbReference>
<dbReference type="GO" id="GO:0022857">
    <property type="term" value="F:transmembrane transporter activity"/>
    <property type="evidence" value="ECO:0007669"/>
    <property type="project" value="InterPro"/>
</dbReference>
<dbReference type="AlphaFoldDB" id="A0A1F5LWH3"/>
<sequence>MASCILGLAIATSFPHSNYAAQIISVLFIFLFIPIGFLGANFFYCTEVAPTRLRVAMSSISTANHWLRNVVVAMITPTMGHSLEEIDLIFRESPSV</sequence>
<comment type="caution">
    <text evidence="6">The sequence shown here is derived from an EMBL/GenBank/DDBJ whole genome shotgun (WGS) entry which is preliminary data.</text>
</comment>
<dbReference type="GeneID" id="34572431"/>
<evidence type="ECO:0000256" key="2">
    <source>
        <dbReference type="ARBA" id="ARBA00022692"/>
    </source>
</evidence>
<evidence type="ECO:0000256" key="1">
    <source>
        <dbReference type="ARBA" id="ARBA00004370"/>
    </source>
</evidence>
<accession>A0A1F5LWH3</accession>
<name>A0A1F5LWH3_PENAI</name>
<evidence type="ECO:0000256" key="5">
    <source>
        <dbReference type="SAM" id="Phobius"/>
    </source>
</evidence>
<evidence type="ECO:0000313" key="7">
    <source>
        <dbReference type="Proteomes" id="UP000177622"/>
    </source>
</evidence>
<gene>
    <name evidence="6" type="ORF">PENARI_c002G08048</name>
</gene>
<feature type="transmembrane region" description="Helical" evidence="5">
    <location>
        <begin position="23"/>
        <end position="44"/>
    </location>
</feature>
<dbReference type="RefSeq" id="XP_022492718.1">
    <property type="nucleotide sequence ID" value="XM_022627697.1"/>
</dbReference>
<protein>
    <recommendedName>
        <fullName evidence="8">Major facilitator superfamily (MFS) profile domain-containing protein</fullName>
    </recommendedName>
</protein>
<keyword evidence="2 5" id="KW-0812">Transmembrane</keyword>
<keyword evidence="3 5" id="KW-1133">Transmembrane helix</keyword>
<reference evidence="6 7" key="1">
    <citation type="journal article" date="2016" name="Sci. Rep.">
        <title>Penicillium arizonense, a new, genome sequenced fungal species, reveals a high chemical diversity in secreted metabolites.</title>
        <authorList>
            <person name="Grijseels S."/>
            <person name="Nielsen J.C."/>
            <person name="Randelovic M."/>
            <person name="Nielsen J."/>
            <person name="Nielsen K.F."/>
            <person name="Workman M."/>
            <person name="Frisvad J.C."/>
        </authorList>
    </citation>
    <scope>NUCLEOTIDE SEQUENCE [LARGE SCALE GENOMIC DNA]</scope>
    <source>
        <strain evidence="6 7">CBS 141311</strain>
    </source>
</reference>
<dbReference type="InterPro" id="IPR005828">
    <property type="entry name" value="MFS_sugar_transport-like"/>
</dbReference>
<dbReference type="EMBL" id="LXJU01000002">
    <property type="protein sequence ID" value="OGE57291.1"/>
    <property type="molecule type" value="Genomic_DNA"/>
</dbReference>
<dbReference type="Pfam" id="PF00083">
    <property type="entry name" value="Sugar_tr"/>
    <property type="match status" value="1"/>
</dbReference>
<evidence type="ECO:0000256" key="3">
    <source>
        <dbReference type="ARBA" id="ARBA00022989"/>
    </source>
</evidence>
<dbReference type="OrthoDB" id="6612291at2759"/>